<comment type="caution">
    <text evidence="2">The sequence shown here is derived from an EMBL/GenBank/DDBJ whole genome shotgun (WGS) entry which is preliminary data.</text>
</comment>
<proteinExistence type="predicted"/>
<name>A0A1J4JUJ8_9EUKA</name>
<protein>
    <recommendedName>
        <fullName evidence="4">BEACH domain-containing protein</fullName>
    </recommendedName>
</protein>
<evidence type="ECO:0000256" key="1">
    <source>
        <dbReference type="SAM" id="MobiDB-lite"/>
    </source>
</evidence>
<evidence type="ECO:0000313" key="2">
    <source>
        <dbReference type="EMBL" id="OHT02675.1"/>
    </source>
</evidence>
<evidence type="ECO:0000313" key="3">
    <source>
        <dbReference type="Proteomes" id="UP000179807"/>
    </source>
</evidence>
<organism evidence="2 3">
    <name type="scientific">Tritrichomonas foetus</name>
    <dbReference type="NCBI Taxonomy" id="1144522"/>
    <lineage>
        <taxon>Eukaryota</taxon>
        <taxon>Metamonada</taxon>
        <taxon>Parabasalia</taxon>
        <taxon>Tritrichomonadida</taxon>
        <taxon>Tritrichomonadidae</taxon>
        <taxon>Tritrichomonas</taxon>
    </lineage>
</organism>
<gene>
    <name evidence="2" type="ORF">TRFO_30173</name>
</gene>
<dbReference type="VEuPathDB" id="TrichDB:TRFO_30173"/>
<dbReference type="InterPro" id="IPR036372">
    <property type="entry name" value="BEACH_dom_sf"/>
</dbReference>
<accession>A0A1J4JUJ8</accession>
<dbReference type="SUPFAM" id="SSF50978">
    <property type="entry name" value="WD40 repeat-like"/>
    <property type="match status" value="1"/>
</dbReference>
<feature type="region of interest" description="Disordered" evidence="1">
    <location>
        <begin position="2077"/>
        <end position="2116"/>
    </location>
</feature>
<dbReference type="GeneID" id="94841895"/>
<feature type="compositionally biased region" description="Polar residues" evidence="1">
    <location>
        <begin position="2095"/>
        <end position="2116"/>
    </location>
</feature>
<sequence length="2414" mass="276940">MRIFKFNSQENKMNFTDSRSRIFLGPEVANQESIILSPEYVTLTEKWLFYLDPENENQQDKNFCDFCSFYSKLLLNNNTKKIGILVTPKVVPVLIKHGLNFSDNPKAFQKCIKTLRNAFSVSPVQKINNQLLALFYGFLDVATKYNEIISESSIFFSSIFAQRTFCIEIANTPFLNQIITNCFIKNPSQVVAQYLQLLIFNQIDKYFFQSINYKKITLFLISCMNDKNLPNEMHPHLALFFCSFIQQISVISKGYISFVIENDGISSLELILNESNRIYIYSELILAYNDDKSPPPNILIIKYLYSQFQKHENLQNVLFDLIFATIQGNPDFFMKLNSIVPIKKWFETTHLNIKSGLVLLNYIKAAFPDDIQYVLKFFFKYLDIQGELHQISSDDYLNCVNLIDNLFTKRLVSLKYLISLDFLKIFVLNPSHSQLADFFIKSPTFTQLTLDTLSHQESFERRETVFESIIQMCPSFNDQETFISICSAFLVAAPSKIDVKRVYDEINETGKYSLVSIFSKAFPKSLELTNNFVSLGLLKWVSNLFDNSYIDIITLSNLFAALVVQRPYRELDILISSFHKDHPIFSLDKVTIDRIVYGLKDISIYPHRPIRVCSLFHLLDCPEQCSPYNAWVIGKYSLSNFEDFEKVPLLPCVANRFMHAADVERALKYPKMFEKFVDLSYDHFSMFQFYSGTEEMRIEKKYTTLSFWFIFSEELSVDVHLFHADNIMFDINENSLTVICDGQTIVVDAEPTKWTHVFIRFESSLMSQSVRITLNNENTFAFLLKTKMSEFTHACFSAARGSPMMFLGSAIRFSSVVPKDFSMIYSHGPGYIEPSDELNESLLVTPFELSNISVPLNCFPVPYMGFAVHNLSNHNFKVMMRHLREAGDVETYNSVFRAICNINKITRNYNKRFWKQLLHSVKHAKIYPSTELLESALETVVTPKHSDKIFGTILYGNNLWDIVNNEALVCALFDMFPNTNWKMFQDSDIFLAKIVEKNPSNAKIINKIIIHNRRVPKTFKLLAALLKSAPISEWNSASKTPRDESSLQYTILDSFINIIDKKNIELFKQLLTFDELRYIFITAPEHLAVKIYHFIVLMAAFVIDFIQIDSPFLIKLASLCKHASVWMDTMFLVSGDPDCKSTMVRRPAMIPLLLHLLWSGGAYLVHCKSYSGSNSSTNSLSLNNSQEMNYSLSDNHNNSIDLGNLLTSLNDNQSDNPSNSIEDISNTLDTAEIELNSTFNSSLDISTDSVSMIEKFDSNANSGKIKTVVSTTNKIEEKLEKVVNYLLPIIPQIVNRPDCSQIFSTYFPLIFNYTVLFDPNFILDEIQSPARIPRLQVSNLGDASDPTWSESISRNKDIKFSDPPTVQTSKVFLRSMVSLFISMPKNENDEILQPNMTALESFILTSPLSSLLCEIIMKSGSNAPSLALSLFVSQPFFNVSRSKFIVKNLSHILLNKTDLPSLSTVLQVIFILAGKRYLSDDSSRIFNDLFILSNMVHHTLGNEGLERFSQSFMQIFLIIFTTIPNEDYSLLYEILEANVDIFVQMSIFTKMEKCWIYGFSIAFNEIEDISGVLQSFVPENDEYINKDEKYKGKIDNIKLIKPEIIKICHNDWEKFTSNVLALYEQGKSSLIPPSKTIISEASLEFTKKTYIANCKHFLVRQLLNDAFQFIDSSFPVFIEKRKWSSFLVLLQEQRSSKSKFDPKCYHLSPRCSPFYPPKVLAPSPWPYFQADDYTKSPFIEMFENNLRLPPPKRDKRTLISLFYSKFRKWGYSLAVHECNFLRYSNPIPTISFWFPDAIILLTFSRMKNGEIEFTDLQDPIDPKTRHIFLESVFLGHFGLTSLFISHVVVIIPLYSILYVLRFNMNSLAFWTFNSGHFLLQFDFKSLRQVTPYLDKIVKIAVDSFPLENYLTQSRTNHESLSMLNENKITVQQFMFTLNALSMKSFADLNNYPFIPRLIQTDEDSEFDRKVNFPDGQTVANLLFRILPFRYFATDSKPLDITHFTNLPANILAIPEILKDINNFGVGDCDITKLARSPRHFAAVLRESLENQDNHEQLMQWVHLHYMMTPTRSSSLDHKSWQQISGPSSNHKRNQITKASQVNRTLSGHSRPANQLQPMTNRLHRQQTTVISVSRRLSRLTFINNITDKVLFCEYHHLYGLAESISVSIDGVFFVIDFAFGITRAYKVIFSSGNPQRAKCISEFSAGAKPKSSVSGHDWLCATASGKRLAFWEIITGTVHRLIKFDSTITAVAFDESGYYVWVAVGKKIYIIGINGSILGECEVSPENITALMHIDRKPTAFCGTEHGRIFMLTFDLTSSSIDIHELESKHKDPIEKIVQQRVAKHYFSVDSTGRIEKWNPEGDSINDESSVFTSCAVCTAPTHTLCQFCNKPVCAQCMPNHSKGPNCRHCIAFI</sequence>
<dbReference type="EMBL" id="MLAK01000858">
    <property type="protein sequence ID" value="OHT02675.1"/>
    <property type="molecule type" value="Genomic_DNA"/>
</dbReference>
<dbReference type="OrthoDB" id="10652513at2759"/>
<dbReference type="InterPro" id="IPR036322">
    <property type="entry name" value="WD40_repeat_dom_sf"/>
</dbReference>
<evidence type="ECO:0008006" key="4">
    <source>
        <dbReference type="Google" id="ProtNLM"/>
    </source>
</evidence>
<dbReference type="RefSeq" id="XP_068355811.1">
    <property type="nucleotide sequence ID" value="XM_068507191.1"/>
</dbReference>
<dbReference type="SUPFAM" id="SSF81837">
    <property type="entry name" value="BEACH domain"/>
    <property type="match status" value="1"/>
</dbReference>
<reference evidence="2" key="1">
    <citation type="submission" date="2016-10" db="EMBL/GenBank/DDBJ databases">
        <authorList>
            <person name="Benchimol M."/>
            <person name="Almeida L.G."/>
            <person name="Vasconcelos A.T."/>
            <person name="Perreira-Neves A."/>
            <person name="Rosa I.A."/>
            <person name="Tasca T."/>
            <person name="Bogo M.R."/>
            <person name="de Souza W."/>
        </authorList>
    </citation>
    <scope>NUCLEOTIDE SEQUENCE [LARGE SCALE GENOMIC DNA]</scope>
    <source>
        <strain evidence="2">K</strain>
    </source>
</reference>
<dbReference type="Proteomes" id="UP000179807">
    <property type="component" value="Unassembled WGS sequence"/>
</dbReference>
<keyword evidence="3" id="KW-1185">Reference proteome</keyword>